<dbReference type="Proteomes" id="UP000314294">
    <property type="component" value="Unassembled WGS sequence"/>
</dbReference>
<feature type="region of interest" description="Disordered" evidence="1">
    <location>
        <begin position="133"/>
        <end position="174"/>
    </location>
</feature>
<evidence type="ECO:0000313" key="2">
    <source>
        <dbReference type="EMBL" id="TNN85884.1"/>
    </source>
</evidence>
<protein>
    <submittedName>
        <fullName evidence="2">Uncharacterized protein</fullName>
    </submittedName>
</protein>
<proteinExistence type="predicted"/>
<accession>A0A4Z2J7J1</accession>
<sequence>MSSRSSAWSRYSQKSCVVSRRACFLLVSLYAMSTRQPRMLMGCSSSSAAPPMRNSEWERSTEKTRFQGRMPLPTFCGAKDETRFLMAPTLPFSVRICLKCSHPSCRTSLYVMFPSSEPPVKDNNTTETAFLTGRRLRPHLSATDGTHEKTRPSSLNVLSPSSHDLERSVVMARR</sequence>
<organism evidence="2 3">
    <name type="scientific">Liparis tanakae</name>
    <name type="common">Tanaka's snailfish</name>
    <dbReference type="NCBI Taxonomy" id="230148"/>
    <lineage>
        <taxon>Eukaryota</taxon>
        <taxon>Metazoa</taxon>
        <taxon>Chordata</taxon>
        <taxon>Craniata</taxon>
        <taxon>Vertebrata</taxon>
        <taxon>Euteleostomi</taxon>
        <taxon>Actinopterygii</taxon>
        <taxon>Neopterygii</taxon>
        <taxon>Teleostei</taxon>
        <taxon>Neoteleostei</taxon>
        <taxon>Acanthomorphata</taxon>
        <taxon>Eupercaria</taxon>
        <taxon>Perciformes</taxon>
        <taxon>Cottioidei</taxon>
        <taxon>Cottales</taxon>
        <taxon>Liparidae</taxon>
        <taxon>Liparis</taxon>
    </lineage>
</organism>
<dbReference type="AlphaFoldDB" id="A0A4Z2J7J1"/>
<gene>
    <name evidence="2" type="ORF">EYF80_003728</name>
</gene>
<evidence type="ECO:0000256" key="1">
    <source>
        <dbReference type="SAM" id="MobiDB-lite"/>
    </source>
</evidence>
<feature type="compositionally biased region" description="Polar residues" evidence="1">
    <location>
        <begin position="152"/>
        <end position="162"/>
    </location>
</feature>
<name>A0A4Z2J7J1_9TELE</name>
<dbReference type="EMBL" id="SRLO01000018">
    <property type="protein sequence ID" value="TNN85884.1"/>
    <property type="molecule type" value="Genomic_DNA"/>
</dbReference>
<keyword evidence="3" id="KW-1185">Reference proteome</keyword>
<comment type="caution">
    <text evidence="2">The sequence shown here is derived from an EMBL/GenBank/DDBJ whole genome shotgun (WGS) entry which is preliminary data.</text>
</comment>
<reference evidence="2 3" key="1">
    <citation type="submission" date="2019-03" db="EMBL/GenBank/DDBJ databases">
        <title>First draft genome of Liparis tanakae, snailfish: a comprehensive survey of snailfish specific genes.</title>
        <authorList>
            <person name="Kim W."/>
            <person name="Song I."/>
            <person name="Jeong J.-H."/>
            <person name="Kim D."/>
            <person name="Kim S."/>
            <person name="Ryu S."/>
            <person name="Song J.Y."/>
            <person name="Lee S.K."/>
        </authorList>
    </citation>
    <scope>NUCLEOTIDE SEQUENCE [LARGE SCALE GENOMIC DNA]</scope>
    <source>
        <tissue evidence="2">Muscle</tissue>
    </source>
</reference>
<evidence type="ECO:0000313" key="3">
    <source>
        <dbReference type="Proteomes" id="UP000314294"/>
    </source>
</evidence>